<dbReference type="AlphaFoldDB" id="A0A3L7DYH8"/>
<dbReference type="Pfam" id="PF13193">
    <property type="entry name" value="AMP-binding_C"/>
    <property type="match status" value="1"/>
</dbReference>
<gene>
    <name evidence="7" type="ORF">DWB85_06650</name>
</gene>
<keyword evidence="8" id="KW-1185">Reference proteome</keyword>
<dbReference type="Proteomes" id="UP000265509">
    <property type="component" value="Unassembled WGS sequence"/>
</dbReference>
<dbReference type="GO" id="GO:0005886">
    <property type="term" value="C:plasma membrane"/>
    <property type="evidence" value="ECO:0007669"/>
    <property type="project" value="TreeGrafter"/>
</dbReference>
<evidence type="ECO:0000256" key="3">
    <source>
        <dbReference type="ARBA" id="ARBA00022741"/>
    </source>
</evidence>
<dbReference type="InterPro" id="IPR020845">
    <property type="entry name" value="AMP-binding_CS"/>
</dbReference>
<dbReference type="SUPFAM" id="SSF56801">
    <property type="entry name" value="Acetyl-CoA synthetase-like"/>
    <property type="match status" value="1"/>
</dbReference>
<comment type="similarity">
    <text evidence="1">Belongs to the ATP-dependent AMP-binding enzyme family.</text>
</comment>
<sequence length="602" mass="66520">MTIKDITSTLSQVPTLLSLARYLKPKPPGTRDCFAARVESLAQRHGDSSALVCEGQELTWRQLNGLANRYARALKGIGMKRGECCALFMENRVDFLACLIALNKLGVIAALINTNLQGKALSHCLEITDARWCLFGEERLAAIDEVRQGTGAAAINTWIFAADSARESCPNWATDLAEESEYEPPTNPPETAEGTIADKALYIFTSGTTGLPKAAVMSNRRFILTSTLASHAGLQCDINDRIYLCLPLYHGTALFLGAGAAFNTGASIFLRRKFSATQFLPEVREYGTTCFMYIGEICRYLMSTPQAPDDYQNPLTKVMGNGLRPDIWMEFKERFGISRVAEFYGSSEGNMGFVNLLNKDCTVGTGSLPHTLVKYDVEADEVILDDKGFCIKAEPGEPGLLLGKISKVAEFEGYTSAEATEKKIMRDVYESGDAWFNTGDLLKTVDVGFALGLPHYQFVDRVGDTFRWMSENVSTNEVGEVINTHPQIKFCNVYGVELPNTNGRAGMAAILLEDGEEKLDLDSFSAQVREQLPTYARPLFLRLLPEMDTTGTFKMLKGELREQRYDPDQVSDPLYVMKPGSDRYEPLTRDFASLVLAGKAGY</sequence>
<reference evidence="7 8" key="1">
    <citation type="submission" date="2018-07" db="EMBL/GenBank/DDBJ databases">
        <title>Halioglobus sp. genome submission.</title>
        <authorList>
            <person name="Ye M.-Q."/>
            <person name="Du Z.-J."/>
        </authorList>
    </citation>
    <scope>NUCLEOTIDE SEQUENCE [LARGE SCALE GENOMIC DNA]</scope>
    <source>
        <strain evidence="7 8">U0301</strain>
    </source>
</reference>
<evidence type="ECO:0000313" key="8">
    <source>
        <dbReference type="Proteomes" id="UP000265509"/>
    </source>
</evidence>
<dbReference type="GO" id="GO:0044539">
    <property type="term" value="P:long-chain fatty acid import into cell"/>
    <property type="evidence" value="ECO:0007669"/>
    <property type="project" value="TreeGrafter"/>
</dbReference>
<protein>
    <submittedName>
        <fullName evidence="7">Long-chain-acyl-CoA synthetase</fullName>
    </submittedName>
</protein>
<evidence type="ECO:0000259" key="6">
    <source>
        <dbReference type="Pfam" id="PF13193"/>
    </source>
</evidence>
<evidence type="ECO:0000256" key="1">
    <source>
        <dbReference type="ARBA" id="ARBA00006432"/>
    </source>
</evidence>
<dbReference type="InterPro" id="IPR025110">
    <property type="entry name" value="AMP-bd_C"/>
</dbReference>
<comment type="caution">
    <text evidence="7">The sequence shown here is derived from an EMBL/GenBank/DDBJ whole genome shotgun (WGS) entry which is preliminary data.</text>
</comment>
<proteinExistence type="inferred from homology"/>
<dbReference type="GO" id="GO:0004467">
    <property type="term" value="F:long-chain fatty acid-CoA ligase activity"/>
    <property type="evidence" value="ECO:0007669"/>
    <property type="project" value="TreeGrafter"/>
</dbReference>
<feature type="domain" description="AMP-binding enzyme C-terminal" evidence="6">
    <location>
        <begin position="477"/>
        <end position="554"/>
    </location>
</feature>
<keyword evidence="3" id="KW-0547">Nucleotide-binding</keyword>
<keyword evidence="4" id="KW-0067">ATP-binding</keyword>
<evidence type="ECO:0000256" key="4">
    <source>
        <dbReference type="ARBA" id="ARBA00022840"/>
    </source>
</evidence>
<dbReference type="PANTHER" id="PTHR43107:SF15">
    <property type="entry name" value="FATTY ACID TRANSPORT PROTEIN 3, ISOFORM A"/>
    <property type="match status" value="1"/>
</dbReference>
<dbReference type="FunFam" id="3.30.300.30:FF:000002">
    <property type="entry name" value="Long-chain fatty acid transport protein 1"/>
    <property type="match status" value="1"/>
</dbReference>
<feature type="domain" description="AMP-dependent synthetase/ligase" evidence="5">
    <location>
        <begin position="41"/>
        <end position="370"/>
    </location>
</feature>
<dbReference type="NCBIfam" id="NF006134">
    <property type="entry name" value="PRK08279.1"/>
    <property type="match status" value="1"/>
</dbReference>
<dbReference type="Gene3D" id="3.40.50.12780">
    <property type="entry name" value="N-terminal domain of ligase-like"/>
    <property type="match status" value="1"/>
</dbReference>
<dbReference type="Gene3D" id="3.30.300.30">
    <property type="match status" value="1"/>
</dbReference>
<dbReference type="Pfam" id="PF00501">
    <property type="entry name" value="AMP-binding"/>
    <property type="match status" value="1"/>
</dbReference>
<organism evidence="7 8">
    <name type="scientific">Seongchinamella sediminis</name>
    <dbReference type="NCBI Taxonomy" id="2283635"/>
    <lineage>
        <taxon>Bacteria</taxon>
        <taxon>Pseudomonadati</taxon>
        <taxon>Pseudomonadota</taxon>
        <taxon>Gammaproteobacteria</taxon>
        <taxon>Cellvibrionales</taxon>
        <taxon>Halieaceae</taxon>
        <taxon>Seongchinamella</taxon>
    </lineage>
</organism>
<evidence type="ECO:0000313" key="7">
    <source>
        <dbReference type="EMBL" id="RLQ22657.1"/>
    </source>
</evidence>
<dbReference type="GO" id="GO:0005324">
    <property type="term" value="F:long-chain fatty acid transmembrane transporter activity"/>
    <property type="evidence" value="ECO:0007669"/>
    <property type="project" value="TreeGrafter"/>
</dbReference>
<dbReference type="InterPro" id="IPR042099">
    <property type="entry name" value="ANL_N_sf"/>
</dbReference>
<keyword evidence="2" id="KW-0436">Ligase</keyword>
<dbReference type="InterPro" id="IPR000873">
    <property type="entry name" value="AMP-dep_synth/lig_dom"/>
</dbReference>
<dbReference type="InterPro" id="IPR045851">
    <property type="entry name" value="AMP-bd_C_sf"/>
</dbReference>
<dbReference type="GO" id="GO:0005524">
    <property type="term" value="F:ATP binding"/>
    <property type="evidence" value="ECO:0007669"/>
    <property type="project" value="UniProtKB-KW"/>
</dbReference>
<name>A0A3L7DYH8_9GAMM</name>
<dbReference type="OrthoDB" id="9803968at2"/>
<dbReference type="EMBL" id="QRAN01000005">
    <property type="protein sequence ID" value="RLQ22657.1"/>
    <property type="molecule type" value="Genomic_DNA"/>
</dbReference>
<evidence type="ECO:0000259" key="5">
    <source>
        <dbReference type="Pfam" id="PF00501"/>
    </source>
</evidence>
<dbReference type="PROSITE" id="PS00455">
    <property type="entry name" value="AMP_BINDING"/>
    <property type="match status" value="1"/>
</dbReference>
<dbReference type="PANTHER" id="PTHR43107">
    <property type="entry name" value="LONG-CHAIN FATTY ACID TRANSPORT PROTEIN"/>
    <property type="match status" value="1"/>
</dbReference>
<accession>A0A3L7DYH8</accession>
<dbReference type="RefSeq" id="WP_117953428.1">
    <property type="nucleotide sequence ID" value="NZ_QRAN01000005.1"/>
</dbReference>
<evidence type="ECO:0000256" key="2">
    <source>
        <dbReference type="ARBA" id="ARBA00022598"/>
    </source>
</evidence>